<evidence type="ECO:0000313" key="5">
    <source>
        <dbReference type="Proteomes" id="UP001235939"/>
    </source>
</evidence>
<keyword evidence="5" id="KW-1185">Reference proteome</keyword>
<dbReference type="NCBIfam" id="TIGR00030">
    <property type="entry name" value="S21p"/>
    <property type="match status" value="1"/>
</dbReference>
<reference evidence="4 5" key="1">
    <citation type="submission" date="2022-01" db="EMBL/GenBank/DDBJ databases">
        <title>A chromosomal length assembly of Cordylochernes scorpioides.</title>
        <authorList>
            <person name="Zeh D."/>
            <person name="Zeh J."/>
        </authorList>
    </citation>
    <scope>NUCLEOTIDE SEQUENCE [LARGE SCALE GENOMIC DNA]</scope>
    <source>
        <strain evidence="4">IN4F17</strain>
        <tissue evidence="4">Whole Body</tissue>
    </source>
</reference>
<gene>
    <name evidence="4" type="ORF">LAZ67_19000089</name>
</gene>
<organism evidence="4 5">
    <name type="scientific">Cordylochernes scorpioides</name>
    <dbReference type="NCBI Taxonomy" id="51811"/>
    <lineage>
        <taxon>Eukaryota</taxon>
        <taxon>Metazoa</taxon>
        <taxon>Ecdysozoa</taxon>
        <taxon>Arthropoda</taxon>
        <taxon>Chelicerata</taxon>
        <taxon>Arachnida</taxon>
        <taxon>Pseudoscorpiones</taxon>
        <taxon>Cheliferoidea</taxon>
        <taxon>Chernetidae</taxon>
        <taxon>Cordylochernes</taxon>
    </lineage>
</organism>
<proteinExistence type="inferred from homology"/>
<evidence type="ECO:0000256" key="3">
    <source>
        <dbReference type="ARBA" id="ARBA00023274"/>
    </source>
</evidence>
<evidence type="ECO:0000313" key="4">
    <source>
        <dbReference type="EMBL" id="UYV80398.1"/>
    </source>
</evidence>
<dbReference type="Proteomes" id="UP001235939">
    <property type="component" value="Chromosome 19"/>
</dbReference>
<name>A0ABY6LKK3_9ARAC</name>
<protein>
    <submittedName>
        <fullName evidence="4">MRPS21</fullName>
    </submittedName>
</protein>
<keyword evidence="3" id="KW-0687">Ribonucleoprotein</keyword>
<comment type="similarity">
    <text evidence="1">Belongs to the bacterial ribosomal protein bS21 family.</text>
</comment>
<sequence length="81" mass="9863">MINDTWAQLTPADSTQYCLEHRILATEGVFDNYRNTRYYEKPYQRRNRVSFTIAKTIYNEDMTNRINFLSRKNREDPWTGY</sequence>
<keyword evidence="2" id="KW-0689">Ribosomal protein</keyword>
<dbReference type="EMBL" id="CP092881">
    <property type="protein sequence ID" value="UYV80398.1"/>
    <property type="molecule type" value="Genomic_DNA"/>
</dbReference>
<evidence type="ECO:0000256" key="1">
    <source>
        <dbReference type="ARBA" id="ARBA00006640"/>
    </source>
</evidence>
<dbReference type="InterPro" id="IPR001911">
    <property type="entry name" value="Ribosomal_bS21"/>
</dbReference>
<evidence type="ECO:0000256" key="2">
    <source>
        <dbReference type="ARBA" id="ARBA00022980"/>
    </source>
</evidence>
<accession>A0ABY6LKK3</accession>